<evidence type="ECO:0000313" key="2">
    <source>
        <dbReference type="EMBL" id="ETJ35766.1"/>
    </source>
</evidence>
<dbReference type="AlphaFoldDB" id="W1Y028"/>
<comment type="caution">
    <text evidence="2">The sequence shown here is derived from an EMBL/GenBank/DDBJ whole genome shotgun (WGS) entry which is preliminary data.</text>
</comment>
<dbReference type="EMBL" id="AZMM01009886">
    <property type="protein sequence ID" value="ETJ35766.1"/>
    <property type="molecule type" value="Genomic_DNA"/>
</dbReference>
<protein>
    <recommendedName>
        <fullName evidence="1">HNH nuclease domain-containing protein</fullName>
    </recommendedName>
</protein>
<dbReference type="Gene3D" id="3.90.75.20">
    <property type="match status" value="1"/>
</dbReference>
<reference evidence="2" key="1">
    <citation type="submission" date="2013-12" db="EMBL/GenBank/DDBJ databases">
        <title>A Varibaculum cambriense genome reconstructed from a premature infant gut community with otherwise low bacterial novelty that shifts toward anaerobic metabolism during the third week of life.</title>
        <authorList>
            <person name="Brown C.T."/>
            <person name="Sharon I."/>
            <person name="Thomas B.C."/>
            <person name="Castelle C.J."/>
            <person name="Morowitz M.J."/>
            <person name="Banfield J.F."/>
        </authorList>
    </citation>
    <scope>NUCLEOTIDE SEQUENCE</scope>
</reference>
<dbReference type="SUPFAM" id="SSF54060">
    <property type="entry name" value="His-Me finger endonucleases"/>
    <property type="match status" value="1"/>
</dbReference>
<gene>
    <name evidence="2" type="ORF">Q604_UNBC09886G0007</name>
</gene>
<name>W1Y028_9ZZZZ</name>
<evidence type="ECO:0000259" key="1">
    <source>
        <dbReference type="Pfam" id="PF13392"/>
    </source>
</evidence>
<accession>W1Y028</accession>
<sequence>MKDTISKYLNEGEKAAPVLGFDDYYVTSTGRVFSSKTKFEYQTLDKVNYGCIAWKELKPTIVRGYKTVNLSNRNVRKKFYIHELVWITFMGDYAKHYFKIKHINKNKLDNRLNNLALEFRKKDKKFIDKYVYQSKLLRCFNE</sequence>
<dbReference type="Pfam" id="PF13392">
    <property type="entry name" value="HNH_3"/>
    <property type="match status" value="1"/>
</dbReference>
<proteinExistence type="predicted"/>
<dbReference type="InterPro" id="IPR044925">
    <property type="entry name" value="His-Me_finger_sf"/>
</dbReference>
<feature type="domain" description="HNH nuclease" evidence="1">
    <location>
        <begin position="80"/>
        <end position="117"/>
    </location>
</feature>
<organism evidence="2">
    <name type="scientific">human gut metagenome</name>
    <dbReference type="NCBI Taxonomy" id="408170"/>
    <lineage>
        <taxon>unclassified sequences</taxon>
        <taxon>metagenomes</taxon>
        <taxon>organismal metagenomes</taxon>
    </lineage>
</organism>
<dbReference type="InterPro" id="IPR003615">
    <property type="entry name" value="HNH_nuc"/>
</dbReference>